<dbReference type="GO" id="GO:0017111">
    <property type="term" value="F:ribonucleoside triphosphate phosphatase activity"/>
    <property type="evidence" value="ECO:0007669"/>
    <property type="project" value="UniProtKB-ARBA"/>
</dbReference>
<dbReference type="PANTHER" id="PTHR16301">
    <property type="entry name" value="IMPACT-RELATED"/>
    <property type="match status" value="1"/>
</dbReference>
<evidence type="ECO:0000313" key="4">
    <source>
        <dbReference type="EMBL" id="VVE07677.1"/>
    </source>
</evidence>
<dbReference type="GO" id="GO:0032561">
    <property type="term" value="F:guanyl ribonucleotide binding"/>
    <property type="evidence" value="ECO:0007669"/>
    <property type="project" value="UniProtKB-ARBA"/>
</dbReference>
<reference evidence="4 5" key="1">
    <citation type="submission" date="2019-08" db="EMBL/GenBank/DDBJ databases">
        <authorList>
            <person name="Peeters C."/>
        </authorList>
    </citation>
    <scope>NUCLEOTIDE SEQUENCE [LARGE SCALE GENOMIC DNA]</scope>
    <source>
        <strain evidence="4 5">LMG 30175</strain>
    </source>
</reference>
<dbReference type="Proteomes" id="UP000414233">
    <property type="component" value="Unassembled WGS sequence"/>
</dbReference>
<name>A0A5E4V5X3_9BURK</name>
<dbReference type="InterPro" id="IPR015269">
    <property type="entry name" value="UPF0029_Impact_C"/>
</dbReference>
<dbReference type="SUPFAM" id="SSF54211">
    <property type="entry name" value="Ribosomal protein S5 domain 2-like"/>
    <property type="match status" value="1"/>
</dbReference>
<evidence type="ECO:0000259" key="3">
    <source>
        <dbReference type="Pfam" id="PF09186"/>
    </source>
</evidence>
<dbReference type="SUPFAM" id="SSF54980">
    <property type="entry name" value="EF-G C-terminal domain-like"/>
    <property type="match status" value="1"/>
</dbReference>
<dbReference type="InterPro" id="IPR036956">
    <property type="entry name" value="Impact_N_sf"/>
</dbReference>
<sequence length="196" mass="21177">MTFALAQAVEVELDIRKSRFIGIVMPIASRDAAMRELEALKRRFPNATHYCWVLLCEGASGFDDDGEPGGTAAKPMYNVLMHKDLANVFAVVVRYYGGIKLGAGGLTRAYGQAVSEALKLATLTAVEPTVEVAYRCAFSHEAALRRVAERHGAEVLDAAYSDAVTLRLRLKARDVDAFESAATETLSGGLTRLPLA</sequence>
<dbReference type="Pfam" id="PF01205">
    <property type="entry name" value="Impact_N"/>
    <property type="match status" value="1"/>
</dbReference>
<accession>A0A5E4V5X3</accession>
<dbReference type="GO" id="GO:0006446">
    <property type="term" value="P:regulation of translational initiation"/>
    <property type="evidence" value="ECO:0007669"/>
    <property type="project" value="TreeGrafter"/>
</dbReference>
<feature type="domain" description="Impact N-terminal" evidence="2">
    <location>
        <begin position="16"/>
        <end position="118"/>
    </location>
</feature>
<dbReference type="InterPro" id="IPR020568">
    <property type="entry name" value="Ribosomal_Su5_D2-typ_SF"/>
</dbReference>
<evidence type="ECO:0000313" key="5">
    <source>
        <dbReference type="Proteomes" id="UP000414233"/>
    </source>
</evidence>
<dbReference type="InterPro" id="IPR035647">
    <property type="entry name" value="EFG_III/V"/>
</dbReference>
<dbReference type="OrthoDB" id="9813771at2"/>
<dbReference type="InterPro" id="IPR001498">
    <property type="entry name" value="Impact_N"/>
</dbReference>
<dbReference type="AlphaFoldDB" id="A0A5E4V5X3"/>
<feature type="domain" description="UPF0029" evidence="3">
    <location>
        <begin position="135"/>
        <end position="188"/>
    </location>
</feature>
<comment type="similarity">
    <text evidence="1">Belongs to the IMPACT family.</text>
</comment>
<dbReference type="InterPro" id="IPR023582">
    <property type="entry name" value="Impact"/>
</dbReference>
<evidence type="ECO:0000256" key="1">
    <source>
        <dbReference type="ARBA" id="ARBA00007665"/>
    </source>
</evidence>
<protein>
    <recommendedName>
        <fullName evidence="6">IMPACT family member YigZ</fullName>
    </recommendedName>
</protein>
<organism evidence="4 5">
    <name type="scientific">Pandoraea terrae</name>
    <dbReference type="NCBI Taxonomy" id="1537710"/>
    <lineage>
        <taxon>Bacteria</taxon>
        <taxon>Pseudomonadati</taxon>
        <taxon>Pseudomonadota</taxon>
        <taxon>Betaproteobacteria</taxon>
        <taxon>Burkholderiales</taxon>
        <taxon>Burkholderiaceae</taxon>
        <taxon>Pandoraea</taxon>
    </lineage>
</organism>
<gene>
    <name evidence="4" type="ORF">PTE30175_02398</name>
</gene>
<dbReference type="Pfam" id="PF09186">
    <property type="entry name" value="DUF1949"/>
    <property type="match status" value="1"/>
</dbReference>
<dbReference type="EMBL" id="CABPRZ010000008">
    <property type="protein sequence ID" value="VVE07677.1"/>
    <property type="molecule type" value="Genomic_DNA"/>
</dbReference>
<evidence type="ECO:0000259" key="2">
    <source>
        <dbReference type="Pfam" id="PF01205"/>
    </source>
</evidence>
<dbReference type="Gene3D" id="3.30.230.30">
    <property type="entry name" value="Impact, N-terminal domain"/>
    <property type="match status" value="1"/>
</dbReference>
<proteinExistence type="inferred from homology"/>
<dbReference type="PANTHER" id="PTHR16301:SF20">
    <property type="entry name" value="IMPACT FAMILY MEMBER YIGZ"/>
    <property type="match status" value="1"/>
</dbReference>
<dbReference type="RefSeq" id="WP_150697252.1">
    <property type="nucleotide sequence ID" value="NZ_CABPRZ010000008.1"/>
</dbReference>
<keyword evidence="5" id="KW-1185">Reference proteome</keyword>
<evidence type="ECO:0008006" key="6">
    <source>
        <dbReference type="Google" id="ProtNLM"/>
    </source>
</evidence>
<dbReference type="Gene3D" id="3.30.70.240">
    <property type="match status" value="1"/>
</dbReference>
<dbReference type="GO" id="GO:0005737">
    <property type="term" value="C:cytoplasm"/>
    <property type="evidence" value="ECO:0007669"/>
    <property type="project" value="TreeGrafter"/>
</dbReference>